<dbReference type="GO" id="GO:0008081">
    <property type="term" value="F:phosphoric diester hydrolase activity"/>
    <property type="evidence" value="ECO:0007669"/>
    <property type="project" value="InterPro"/>
</dbReference>
<accession>A0A545AJH9</accession>
<dbReference type="InterPro" id="IPR030395">
    <property type="entry name" value="GP_PDE_dom"/>
</dbReference>
<dbReference type="PROSITE" id="PS51704">
    <property type="entry name" value="GP_PDE"/>
    <property type="match status" value="1"/>
</dbReference>
<evidence type="ECO:0000259" key="1">
    <source>
        <dbReference type="PROSITE" id="PS51704"/>
    </source>
</evidence>
<dbReference type="AlphaFoldDB" id="A0A545AJH9"/>
<evidence type="ECO:0000313" key="3">
    <source>
        <dbReference type="Proteomes" id="UP000317982"/>
    </source>
</evidence>
<dbReference type="Pfam" id="PF03009">
    <property type="entry name" value="GDPD"/>
    <property type="match status" value="1"/>
</dbReference>
<dbReference type="RefSeq" id="WP_142708094.1">
    <property type="nucleotide sequence ID" value="NZ_VIRS01000026.1"/>
</dbReference>
<dbReference type="PANTHER" id="PTHR46211">
    <property type="entry name" value="GLYCEROPHOSPHORYL DIESTER PHOSPHODIESTERASE"/>
    <property type="match status" value="1"/>
</dbReference>
<feature type="domain" description="GP-PDE" evidence="1">
    <location>
        <begin position="6"/>
        <end position="283"/>
    </location>
</feature>
<dbReference type="Proteomes" id="UP000317982">
    <property type="component" value="Unassembled WGS sequence"/>
</dbReference>
<dbReference type="PANTHER" id="PTHR46211:SF13">
    <property type="entry name" value="GLYCEROPHOSPHODIESTER PHOSPHODIESTERASE 1-RELATED"/>
    <property type="match status" value="1"/>
</dbReference>
<dbReference type="FunCoup" id="A0A545AJH9">
    <property type="interactions" value="4"/>
</dbReference>
<protein>
    <submittedName>
        <fullName evidence="2">Glycerophosphodiester phosphodiesterase</fullName>
    </submittedName>
</protein>
<reference evidence="2 3" key="1">
    <citation type="submission" date="2019-07" db="EMBL/GenBank/DDBJ databases">
        <title>Cryptosporangium phraense sp. nov., isolated from plant litter.</title>
        <authorList>
            <person name="Suriyachadkun C."/>
        </authorList>
    </citation>
    <scope>NUCLEOTIDE SEQUENCE [LARGE SCALE GENOMIC DNA]</scope>
    <source>
        <strain evidence="2 3">A-T 5661</strain>
    </source>
</reference>
<evidence type="ECO:0000313" key="2">
    <source>
        <dbReference type="EMBL" id="TQS41410.1"/>
    </source>
</evidence>
<dbReference type="InParanoid" id="A0A545AJH9"/>
<dbReference type="InterPro" id="IPR017946">
    <property type="entry name" value="PLC-like_Pdiesterase_TIM-brl"/>
</dbReference>
<keyword evidence="3" id="KW-1185">Reference proteome</keyword>
<sequence>MHSDGPLVVAHRGSSYLLAEHTLAAYEKALAEGADGLECDVRLTRDGHLVCVHDRRLERTSDGRGPVSERSLEDLNSLDFGAWKVDLPESADDLVAAGRDLDYRRPVVDDDKVRDAQRRVLTFDRLLELFVDSGRKVQLYVETKHPTRWGGLVEQRVVASLRRFGLLDEVRTPDVETSRVVVMSFSPMAVRRLRELAPSLPAVMLFDGIPRLYREGTLPFGATIAGPGVHVLRSRPRFAERIHAAGNKLYVWTVDEPADIEFVTSLGADMIATNRPARLLDHLQRTP</sequence>
<dbReference type="Gene3D" id="3.20.20.190">
    <property type="entry name" value="Phosphatidylinositol (PI) phosphodiesterase"/>
    <property type="match status" value="1"/>
</dbReference>
<gene>
    <name evidence="2" type="ORF">FL583_29320</name>
</gene>
<proteinExistence type="predicted"/>
<dbReference type="GO" id="GO:0006629">
    <property type="term" value="P:lipid metabolic process"/>
    <property type="evidence" value="ECO:0007669"/>
    <property type="project" value="InterPro"/>
</dbReference>
<comment type="caution">
    <text evidence="2">The sequence shown here is derived from an EMBL/GenBank/DDBJ whole genome shotgun (WGS) entry which is preliminary data.</text>
</comment>
<name>A0A545AJH9_9ACTN</name>
<organism evidence="2 3">
    <name type="scientific">Cryptosporangium phraense</name>
    <dbReference type="NCBI Taxonomy" id="2593070"/>
    <lineage>
        <taxon>Bacteria</taxon>
        <taxon>Bacillati</taxon>
        <taxon>Actinomycetota</taxon>
        <taxon>Actinomycetes</taxon>
        <taxon>Cryptosporangiales</taxon>
        <taxon>Cryptosporangiaceae</taxon>
        <taxon>Cryptosporangium</taxon>
    </lineage>
</organism>
<dbReference type="OrthoDB" id="9758957at2"/>
<dbReference type="EMBL" id="VIRS01000026">
    <property type="protein sequence ID" value="TQS41410.1"/>
    <property type="molecule type" value="Genomic_DNA"/>
</dbReference>
<dbReference type="SUPFAM" id="SSF51695">
    <property type="entry name" value="PLC-like phosphodiesterases"/>
    <property type="match status" value="1"/>
</dbReference>